<protein>
    <submittedName>
        <fullName evidence="2">Uncharacterized protein</fullName>
    </submittedName>
</protein>
<dbReference type="Proteomes" id="UP000095286">
    <property type="component" value="Unplaced"/>
</dbReference>
<evidence type="ECO:0000313" key="1">
    <source>
        <dbReference type="Proteomes" id="UP000095286"/>
    </source>
</evidence>
<accession>A0AC35TPX8</accession>
<organism evidence="1 2">
    <name type="scientific">Rhabditophanes sp. KR3021</name>
    <dbReference type="NCBI Taxonomy" id="114890"/>
    <lineage>
        <taxon>Eukaryota</taxon>
        <taxon>Metazoa</taxon>
        <taxon>Ecdysozoa</taxon>
        <taxon>Nematoda</taxon>
        <taxon>Chromadorea</taxon>
        <taxon>Rhabditida</taxon>
        <taxon>Tylenchina</taxon>
        <taxon>Panagrolaimomorpha</taxon>
        <taxon>Strongyloidoidea</taxon>
        <taxon>Alloionematidae</taxon>
        <taxon>Rhabditophanes</taxon>
    </lineage>
</organism>
<reference evidence="2" key="1">
    <citation type="submission" date="2016-11" db="UniProtKB">
        <authorList>
            <consortium name="WormBaseParasite"/>
        </authorList>
    </citation>
    <scope>IDENTIFICATION</scope>
    <source>
        <strain evidence="2">KR3021</strain>
    </source>
</reference>
<proteinExistence type="predicted"/>
<sequence length="549" mass="65057">MFRSEERICMIYANNFESWDYLKSINLDDECYDLRKWYPKLEQFEWKFTFNDTIFNYNNENQKILELLKKYCFGGKLQIIFTFYVNIPVQLKAACKIIDICKENSKNCQNIKFNIFYTATKKIPHGISVNCDSFILKTTLYRLAEYIGDTPTDKLFPNIIKIIILHNEIDNDILDKAGKELENLKELRSLVICYSQETSDKTTKEQFMEFLKKMPKLIHFLSLKETNGYFKDFGCELKLAFPNLTQLEMLGNRENVLEDFKEDYFLNFDKLEILRLECLGNYKENSENKSNRTISEQFPLSLKVLINDCDNTKSLSCYLESLSTKDSNHMDQIDQEKLTCNCLKRKDKFETLLHQNKLKEIISAINYKIATGKMDYYIEFWKNHDLSPEDISFKIYSKNSYTKNFNCFKGGELSISPKYKQYKDSSLLIKKCNDLLEWENLKESQAERDNTEKQLTYLIRQMYSDIFAILEMMYKNVLNLSKGNTNNATPKDIPYDTILRSFNIVHSFDMCKLRNRSVHELYQNNKFMQKYAVCILAKFIYVNNKPILK</sequence>
<name>A0AC35TPX8_9BILA</name>
<dbReference type="WBParaSite" id="RSKR_0000310225.1">
    <property type="protein sequence ID" value="RSKR_0000310225.1"/>
    <property type="gene ID" value="RSKR_0000310225"/>
</dbReference>
<evidence type="ECO:0000313" key="2">
    <source>
        <dbReference type="WBParaSite" id="RSKR_0000310225.1"/>
    </source>
</evidence>